<accession>C6HCE6</accession>
<feature type="signal peptide" evidence="1">
    <location>
        <begin position="1"/>
        <end position="29"/>
    </location>
</feature>
<feature type="chain" id="PRO_5002965922" evidence="1">
    <location>
        <begin position="30"/>
        <end position="105"/>
    </location>
</feature>
<evidence type="ECO:0000313" key="2">
    <source>
        <dbReference type="EMBL" id="EER42236.1"/>
    </source>
</evidence>
<proteinExistence type="predicted"/>
<evidence type="ECO:0000256" key="1">
    <source>
        <dbReference type="SAM" id="SignalP"/>
    </source>
</evidence>
<dbReference type="EMBL" id="GG692422">
    <property type="protein sequence ID" value="EER42236.1"/>
    <property type="molecule type" value="Genomic_DNA"/>
</dbReference>
<dbReference type="VEuPathDB" id="FungiDB:HCDG_03695"/>
<dbReference type="Proteomes" id="UP000002624">
    <property type="component" value="Unassembled WGS sequence"/>
</dbReference>
<name>C6HCE6_AJECH</name>
<evidence type="ECO:0000313" key="3">
    <source>
        <dbReference type="Proteomes" id="UP000002624"/>
    </source>
</evidence>
<protein>
    <submittedName>
        <fullName evidence="2">Uncharacterized protein</fullName>
    </submittedName>
</protein>
<keyword evidence="1" id="KW-0732">Signal</keyword>
<dbReference type="AlphaFoldDB" id="C6HCE6"/>
<dbReference type="HOGENOM" id="CLU_2235781_0_0_1"/>
<reference evidence="3" key="1">
    <citation type="submission" date="2009-05" db="EMBL/GenBank/DDBJ databases">
        <title>The genome sequence of Ajellomyces capsulatus strain H143.</title>
        <authorList>
            <person name="Champion M."/>
            <person name="Cuomo C.A."/>
            <person name="Ma L.-J."/>
            <person name="Henn M.R."/>
            <person name="Sil A."/>
            <person name="Goldman B."/>
            <person name="Young S.K."/>
            <person name="Kodira C.D."/>
            <person name="Zeng Q."/>
            <person name="Koehrsen M."/>
            <person name="Alvarado L."/>
            <person name="Berlin A.M."/>
            <person name="Borenstein D."/>
            <person name="Chen Z."/>
            <person name="Engels R."/>
            <person name="Freedman E."/>
            <person name="Gellesch M."/>
            <person name="Goldberg J."/>
            <person name="Griggs A."/>
            <person name="Gujja S."/>
            <person name="Heiman D.I."/>
            <person name="Hepburn T.A."/>
            <person name="Howarth C."/>
            <person name="Jen D."/>
            <person name="Larson L."/>
            <person name="Lewis B."/>
            <person name="Mehta T."/>
            <person name="Park D."/>
            <person name="Pearson M."/>
            <person name="Roberts A."/>
            <person name="Saif S."/>
            <person name="Shea T.D."/>
            <person name="Shenoy N."/>
            <person name="Sisk P."/>
            <person name="Stolte C."/>
            <person name="Sykes S."/>
            <person name="Walk T."/>
            <person name="White J."/>
            <person name="Yandava C."/>
            <person name="Klein B."/>
            <person name="McEwen J.G."/>
            <person name="Puccia R."/>
            <person name="Goldman G.H."/>
            <person name="Felipe M.S."/>
            <person name="Nino-Vega G."/>
            <person name="San-Blas G."/>
            <person name="Taylor J.W."/>
            <person name="Mendoza L."/>
            <person name="Galagan J.E."/>
            <person name="Nusbaum C."/>
            <person name="Birren B.W."/>
        </authorList>
    </citation>
    <scope>NUCLEOTIDE SEQUENCE [LARGE SCALE GENOMIC DNA]</scope>
    <source>
        <strain evidence="3">H143</strain>
    </source>
</reference>
<gene>
    <name evidence="2" type="ORF">HCDG_03695</name>
</gene>
<sequence>MGSTHQSGLSFQCLLFHSWLYWACPDANAGAGADADADNADALAKGRPGEAERTIQLLRGPKTVAVRGFFTGLAATRTRHAAASRLLGGRELELDEALHADSFGG</sequence>
<organism evidence="2 3">
    <name type="scientific">Ajellomyces capsulatus (strain H143)</name>
    <name type="common">Darling's disease fungus</name>
    <name type="synonym">Histoplasma capsulatum</name>
    <dbReference type="NCBI Taxonomy" id="544712"/>
    <lineage>
        <taxon>Eukaryota</taxon>
        <taxon>Fungi</taxon>
        <taxon>Dikarya</taxon>
        <taxon>Ascomycota</taxon>
        <taxon>Pezizomycotina</taxon>
        <taxon>Eurotiomycetes</taxon>
        <taxon>Eurotiomycetidae</taxon>
        <taxon>Onygenales</taxon>
        <taxon>Ajellomycetaceae</taxon>
        <taxon>Histoplasma</taxon>
    </lineage>
</organism>